<dbReference type="EMBL" id="BRLF01000009">
    <property type="protein sequence ID" value="GKX48641.1"/>
    <property type="molecule type" value="Genomic_DNA"/>
</dbReference>
<accession>A0AAI9L4E5</accession>
<dbReference type="PANTHER" id="PTHR30537">
    <property type="entry name" value="HTH-TYPE TRANSCRIPTIONAL REGULATOR"/>
    <property type="match status" value="1"/>
</dbReference>
<dbReference type="Gene3D" id="1.10.10.10">
    <property type="entry name" value="Winged helix-like DNA-binding domain superfamily/Winged helix DNA-binding domain"/>
    <property type="match status" value="1"/>
</dbReference>
<evidence type="ECO:0000259" key="5">
    <source>
        <dbReference type="PROSITE" id="PS50931"/>
    </source>
</evidence>
<dbReference type="Proteomes" id="UP001058167">
    <property type="component" value="Unassembled WGS sequence"/>
</dbReference>
<keyword evidence="4" id="KW-0804">Transcription</keyword>
<evidence type="ECO:0000256" key="1">
    <source>
        <dbReference type="ARBA" id="ARBA00009437"/>
    </source>
</evidence>
<dbReference type="EMBL" id="BSRL01000009">
    <property type="protein sequence ID" value="GLV71084.1"/>
    <property type="molecule type" value="Genomic_DNA"/>
</dbReference>
<evidence type="ECO:0000256" key="2">
    <source>
        <dbReference type="ARBA" id="ARBA00023015"/>
    </source>
</evidence>
<dbReference type="GO" id="GO:0003677">
    <property type="term" value="F:DNA binding"/>
    <property type="evidence" value="ECO:0007669"/>
    <property type="project" value="UniProtKB-KW"/>
</dbReference>
<dbReference type="Gene3D" id="3.40.190.290">
    <property type="match status" value="1"/>
</dbReference>
<protein>
    <submittedName>
        <fullName evidence="7">LysR family transcriptional regulator</fullName>
    </submittedName>
</protein>
<dbReference type="InterPro" id="IPR036390">
    <property type="entry name" value="WH_DNA-bd_sf"/>
</dbReference>
<evidence type="ECO:0000313" key="7">
    <source>
        <dbReference type="EMBL" id="GLV71084.1"/>
    </source>
</evidence>
<dbReference type="PRINTS" id="PR00039">
    <property type="entry name" value="HTHLYSR"/>
</dbReference>
<dbReference type="GO" id="GO:0003700">
    <property type="term" value="F:DNA-binding transcription factor activity"/>
    <property type="evidence" value="ECO:0007669"/>
    <property type="project" value="InterPro"/>
</dbReference>
<reference evidence="6" key="1">
    <citation type="submission" date="2022-06" db="EMBL/GenBank/DDBJ databases">
        <title>Draft genome sequences of Pectobacterium carotovorum subsp. carotovorum str. NBRC12380.</title>
        <authorList>
            <person name="Wakabayashi Y."/>
            <person name="Kojima K."/>
        </authorList>
    </citation>
    <scope>NUCLEOTIDE SEQUENCE</scope>
    <source>
        <strain evidence="6">NBRC 12380</strain>
    </source>
</reference>
<evidence type="ECO:0000313" key="6">
    <source>
        <dbReference type="EMBL" id="GKX48641.1"/>
    </source>
</evidence>
<dbReference type="InterPro" id="IPR000847">
    <property type="entry name" value="LysR_HTH_N"/>
</dbReference>
<evidence type="ECO:0000256" key="4">
    <source>
        <dbReference type="ARBA" id="ARBA00023163"/>
    </source>
</evidence>
<dbReference type="RefSeq" id="WP_203470868.1">
    <property type="nucleotide sequence ID" value="NZ_BRLF01000009.1"/>
</dbReference>
<dbReference type="PROSITE" id="PS50931">
    <property type="entry name" value="HTH_LYSR"/>
    <property type="match status" value="1"/>
</dbReference>
<dbReference type="InterPro" id="IPR058163">
    <property type="entry name" value="LysR-type_TF_proteobact-type"/>
</dbReference>
<keyword evidence="2" id="KW-0805">Transcription regulation</keyword>
<dbReference type="InterPro" id="IPR036388">
    <property type="entry name" value="WH-like_DNA-bd_sf"/>
</dbReference>
<proteinExistence type="inferred from homology"/>
<comment type="similarity">
    <text evidence="1">Belongs to the LysR transcriptional regulatory family.</text>
</comment>
<dbReference type="SUPFAM" id="SSF46785">
    <property type="entry name" value="Winged helix' DNA-binding domain"/>
    <property type="match status" value="1"/>
</dbReference>
<dbReference type="CDD" id="cd08422">
    <property type="entry name" value="PBP2_CrgA_like"/>
    <property type="match status" value="1"/>
</dbReference>
<name>A0AAI9L4E5_PECCC</name>
<evidence type="ECO:0000313" key="8">
    <source>
        <dbReference type="Proteomes" id="UP001058167"/>
    </source>
</evidence>
<feature type="domain" description="HTH lysR-type" evidence="5">
    <location>
        <begin position="7"/>
        <end position="64"/>
    </location>
</feature>
<dbReference type="InterPro" id="IPR005119">
    <property type="entry name" value="LysR_subst-bd"/>
</dbReference>
<keyword evidence="3" id="KW-0238">DNA-binding</keyword>
<organism evidence="7 9">
    <name type="scientific">Pectobacterium carotovorum subsp. carotovorum</name>
    <name type="common">Erwinia carotovora subsp. carotovora</name>
    <dbReference type="NCBI Taxonomy" id="555"/>
    <lineage>
        <taxon>Bacteria</taxon>
        <taxon>Pseudomonadati</taxon>
        <taxon>Pseudomonadota</taxon>
        <taxon>Gammaproteobacteria</taxon>
        <taxon>Enterobacterales</taxon>
        <taxon>Pectobacteriaceae</taxon>
        <taxon>Pectobacterium</taxon>
    </lineage>
</organism>
<dbReference type="Pfam" id="PF03466">
    <property type="entry name" value="LysR_substrate"/>
    <property type="match status" value="1"/>
</dbReference>
<comment type="caution">
    <text evidence="7">The sequence shown here is derived from an EMBL/GenBank/DDBJ whole genome shotgun (WGS) entry which is preliminary data.</text>
</comment>
<dbReference type="AlphaFoldDB" id="A0AAI9L4E5"/>
<dbReference type="Proteomes" id="UP001165145">
    <property type="component" value="Unassembled WGS sequence"/>
</dbReference>
<dbReference type="SUPFAM" id="SSF53850">
    <property type="entry name" value="Periplasmic binding protein-like II"/>
    <property type="match status" value="1"/>
</dbReference>
<evidence type="ECO:0000256" key="3">
    <source>
        <dbReference type="ARBA" id="ARBA00023125"/>
    </source>
</evidence>
<reference evidence="7" key="2">
    <citation type="submission" date="2023-02" db="EMBL/GenBank/DDBJ databases">
        <title>Pectobacterium carotovorum subsp. carotovorum NBRC 12380.</title>
        <authorList>
            <person name="Ichikawa N."/>
            <person name="Sato H."/>
            <person name="Tonouchi N."/>
        </authorList>
    </citation>
    <scope>NUCLEOTIDE SEQUENCE</scope>
    <source>
        <strain evidence="7">NBRC 12380</strain>
    </source>
</reference>
<evidence type="ECO:0000313" key="9">
    <source>
        <dbReference type="Proteomes" id="UP001165145"/>
    </source>
</evidence>
<sequence>MKDVSLDRLTGIIAFARAASLGSYTAASKVLSLSPSAVSKSIQRLEVRLGVKLFNRTTRSLTLTTEGYDLYQRALRLLHEAEEIEQAAVSARSEPSGLIKITAPYAIGNTLIASHLPKFRERYANLKIELCLNDNYTDLVEEGIDVAIRIGPLGDSRLIARKLVPNTVCLYSSPAYLKKNTPPQSVEELSHHSLVNVRMPNSGQLLRWPMQVSDKIIEFIPDAHILVNSTDAALTVIREGGGIGMLPTYLAYDYHMRGELIPVMIGFHSVRMDIIAFWPESRRGNPNVKVFLDFLSEVFPEKAPWNSFQNTLPP</sequence>
<dbReference type="PANTHER" id="PTHR30537:SF5">
    <property type="entry name" value="HTH-TYPE TRANSCRIPTIONAL ACTIVATOR TTDR-RELATED"/>
    <property type="match status" value="1"/>
</dbReference>
<keyword evidence="8" id="KW-1185">Reference proteome</keyword>
<gene>
    <name evidence="7" type="ORF">Pcaca03_35280</name>
    <name evidence="6" type="ORF">SOASR016_33930</name>
</gene>
<dbReference type="FunFam" id="1.10.10.10:FF:000001">
    <property type="entry name" value="LysR family transcriptional regulator"/>
    <property type="match status" value="1"/>
</dbReference>
<dbReference type="Pfam" id="PF00126">
    <property type="entry name" value="HTH_1"/>
    <property type="match status" value="1"/>
</dbReference>